<proteinExistence type="predicted"/>
<keyword evidence="1" id="KW-0472">Membrane</keyword>
<evidence type="ECO:0000313" key="2">
    <source>
        <dbReference type="EMBL" id="MET4562733.1"/>
    </source>
</evidence>
<protein>
    <submittedName>
        <fullName evidence="2">Uncharacterized protein</fullName>
    </submittedName>
</protein>
<evidence type="ECO:0000256" key="1">
    <source>
        <dbReference type="SAM" id="Phobius"/>
    </source>
</evidence>
<reference evidence="2 3" key="1">
    <citation type="submission" date="2024-06" db="EMBL/GenBank/DDBJ databases">
        <title>Sorghum-associated microbial communities from plants grown in Nebraska, USA.</title>
        <authorList>
            <person name="Schachtman D."/>
        </authorList>
    </citation>
    <scope>NUCLEOTIDE SEQUENCE [LARGE SCALE GENOMIC DNA]</scope>
    <source>
        <strain evidence="2 3">736</strain>
    </source>
</reference>
<dbReference type="EMBL" id="JBEPSB010000024">
    <property type="protein sequence ID" value="MET4562733.1"/>
    <property type="molecule type" value="Genomic_DNA"/>
</dbReference>
<evidence type="ECO:0000313" key="3">
    <source>
        <dbReference type="Proteomes" id="UP001549363"/>
    </source>
</evidence>
<name>A0ABV2PP49_9BACI</name>
<comment type="caution">
    <text evidence="2">The sequence shown here is derived from an EMBL/GenBank/DDBJ whole genome shotgun (WGS) entry which is preliminary data.</text>
</comment>
<keyword evidence="1" id="KW-0812">Transmembrane</keyword>
<dbReference type="Proteomes" id="UP001549363">
    <property type="component" value="Unassembled WGS sequence"/>
</dbReference>
<organism evidence="2 3">
    <name type="scientific">Lysinibacillus parviboronicapiens</name>
    <dbReference type="NCBI Taxonomy" id="436516"/>
    <lineage>
        <taxon>Bacteria</taxon>
        <taxon>Bacillati</taxon>
        <taxon>Bacillota</taxon>
        <taxon>Bacilli</taxon>
        <taxon>Bacillales</taxon>
        <taxon>Bacillaceae</taxon>
        <taxon>Lysinibacillus</taxon>
    </lineage>
</organism>
<feature type="transmembrane region" description="Helical" evidence="1">
    <location>
        <begin position="6"/>
        <end position="23"/>
    </location>
</feature>
<accession>A0ABV2PP49</accession>
<dbReference type="RefSeq" id="WP_354472710.1">
    <property type="nucleotide sequence ID" value="NZ_JBEPSB010000024.1"/>
</dbReference>
<keyword evidence="3" id="KW-1185">Reference proteome</keyword>
<gene>
    <name evidence="2" type="ORF">ABIA69_003924</name>
</gene>
<sequence>MKKTVSIVVIVLAIVGISYFVLVSQYEKEKVLYDFLVPKGAELQYQEENHSDDITFNQVQMAESN</sequence>
<keyword evidence="1" id="KW-1133">Transmembrane helix</keyword>